<sequence>MGDQRRDRQGAVMGILDISEFDRQFMTDVVQSAGEPVVTPRRVVIEQPAPSQSFDLHTDASRRGDFGTPDEMIAYLRQVNRIPDNASAVIEFEPIRRLTHITFEWWDIEIKVKRRDTLGSRAGRA</sequence>
<evidence type="ECO:0000313" key="2">
    <source>
        <dbReference type="Proteomes" id="UP000246517"/>
    </source>
</evidence>
<reference evidence="1 2" key="1">
    <citation type="submission" date="2018-03" db="EMBL/GenBank/DDBJ databases">
        <authorList>
            <person name="Zack K.M."/>
            <person name="Garlena R.A."/>
            <person name="Russell D.A."/>
            <person name="Pope W.H."/>
            <person name="Jacobs-Sera D."/>
            <person name="Hatfull G.F."/>
        </authorList>
    </citation>
    <scope>NUCLEOTIDE SEQUENCE [LARGE SCALE GENOMIC DNA]</scope>
</reference>
<dbReference type="RefSeq" id="YP_009801539.1">
    <property type="nucleotide sequence ID" value="NC_047972.1"/>
</dbReference>
<proteinExistence type="predicted"/>
<dbReference type="GeneID" id="54992057"/>
<evidence type="ECO:0000313" key="1">
    <source>
        <dbReference type="EMBL" id="AWN03244.1"/>
    </source>
</evidence>
<dbReference type="KEGG" id="vg:54992057"/>
<accession>A0A2U8UHV0</accession>
<keyword evidence="2" id="KW-1185">Reference proteome</keyword>
<dbReference type="Proteomes" id="UP000246517">
    <property type="component" value="Segment"/>
</dbReference>
<protein>
    <submittedName>
        <fullName evidence="1">Uncharacterized protein</fullName>
    </submittedName>
</protein>
<dbReference type="EMBL" id="MH153799">
    <property type="protein sequence ID" value="AWN03244.1"/>
    <property type="molecule type" value="Genomic_DNA"/>
</dbReference>
<gene>
    <name evidence="1" type="primary">63</name>
    <name evidence="1" type="ORF">PBI_APPA_63</name>
</gene>
<organism evidence="1 2">
    <name type="scientific">Microbacterium phage Appa</name>
    <dbReference type="NCBI Taxonomy" id="2182350"/>
    <lineage>
        <taxon>Viruses</taxon>
        <taxon>Duplodnaviria</taxon>
        <taxon>Heunggongvirae</taxon>
        <taxon>Uroviricota</taxon>
        <taxon>Caudoviricetes</taxon>
        <taxon>Appavirus</taxon>
        <taxon>Appavirus appa</taxon>
    </lineage>
</organism>
<name>A0A2U8UHV0_9CAUD</name>